<dbReference type="GO" id="GO:0046167">
    <property type="term" value="P:glycerol-3-phosphate biosynthetic process"/>
    <property type="evidence" value="ECO:0007669"/>
    <property type="project" value="UniProtKB-UniRule"/>
</dbReference>
<feature type="binding site" evidence="7">
    <location>
        <position position="12"/>
    </location>
    <ligand>
        <name>NADPH</name>
        <dbReference type="ChEBI" id="CHEBI:57783"/>
    </ligand>
</feature>
<dbReference type="Gene3D" id="1.10.1040.10">
    <property type="entry name" value="N-(1-d-carboxylethyl)-l-norvaline Dehydrogenase, domain 2"/>
    <property type="match status" value="1"/>
</dbReference>
<evidence type="ECO:0000256" key="4">
    <source>
        <dbReference type="ARBA" id="ARBA00023098"/>
    </source>
</evidence>
<evidence type="ECO:0000256" key="8">
    <source>
        <dbReference type="PIRSR" id="PIRSR000114-1"/>
    </source>
</evidence>
<feature type="binding site" evidence="7">
    <location>
        <position position="137"/>
    </location>
    <ligand>
        <name>NADPH</name>
        <dbReference type="ChEBI" id="CHEBI:57783"/>
    </ligand>
</feature>
<gene>
    <name evidence="7" type="primary">gpsA</name>
    <name evidence="15" type="ORF">ruthe_02209</name>
</gene>
<evidence type="ECO:0000256" key="11">
    <source>
        <dbReference type="RuleBase" id="RU000437"/>
    </source>
</evidence>
<feature type="binding site" evidence="7">
    <location>
        <position position="241"/>
    </location>
    <ligand>
        <name>sn-glycerol 3-phosphate</name>
        <dbReference type="ChEBI" id="CHEBI:57597"/>
    </ligand>
</feature>
<dbReference type="EMBL" id="AOLV01000025">
    <property type="protein sequence ID" value="EPX84405.1"/>
    <property type="molecule type" value="Genomic_DNA"/>
</dbReference>
<feature type="binding site" evidence="7">
    <location>
        <position position="105"/>
    </location>
    <ligand>
        <name>NADPH</name>
        <dbReference type="ChEBI" id="CHEBI:57783"/>
    </ligand>
</feature>
<feature type="binding site" evidence="9">
    <location>
        <begin position="252"/>
        <end position="253"/>
    </location>
    <ligand>
        <name>substrate</name>
    </ligand>
</feature>
<dbReference type="PATRIC" id="fig|1123069.3.peg.2182"/>
<dbReference type="GO" id="GO:0008654">
    <property type="term" value="P:phospholipid biosynthetic process"/>
    <property type="evidence" value="ECO:0007669"/>
    <property type="project" value="UniProtKB-KW"/>
</dbReference>
<organism evidence="15 16">
    <name type="scientific">Rubellimicrobium thermophilum DSM 16684</name>
    <dbReference type="NCBI Taxonomy" id="1123069"/>
    <lineage>
        <taxon>Bacteria</taxon>
        <taxon>Pseudomonadati</taxon>
        <taxon>Pseudomonadota</taxon>
        <taxon>Alphaproteobacteria</taxon>
        <taxon>Rhodobacterales</taxon>
        <taxon>Roseobacteraceae</taxon>
        <taxon>Rubellimicrobium</taxon>
    </lineage>
</organism>
<dbReference type="Gene3D" id="3.40.50.720">
    <property type="entry name" value="NAD(P)-binding Rossmann-like Domain"/>
    <property type="match status" value="1"/>
</dbReference>
<feature type="domain" description="Glycerol-3-phosphate dehydrogenase NAD-dependent N-terminal" evidence="13">
    <location>
        <begin position="4"/>
        <end position="156"/>
    </location>
</feature>
<dbReference type="InterPro" id="IPR036291">
    <property type="entry name" value="NAD(P)-bd_dom_sf"/>
</dbReference>
<comment type="similarity">
    <text evidence="1 7 11">Belongs to the NAD-dependent glycerol-3-phosphate dehydrogenase family.</text>
</comment>
<feature type="binding site" evidence="7">
    <location>
        <position position="35"/>
    </location>
    <ligand>
        <name>NADPH</name>
        <dbReference type="ChEBI" id="CHEBI:57783"/>
    </ligand>
</feature>
<keyword evidence="3 7" id="KW-0560">Oxidoreductase</keyword>
<feature type="binding site" evidence="7">
    <location>
        <position position="253"/>
    </location>
    <ligand>
        <name>sn-glycerol 3-phosphate</name>
        <dbReference type="ChEBI" id="CHEBI:57597"/>
    </ligand>
</feature>
<keyword evidence="4 7" id="KW-0443">Lipid metabolism</keyword>
<evidence type="ECO:0000313" key="16">
    <source>
        <dbReference type="Proteomes" id="UP000015346"/>
    </source>
</evidence>
<comment type="function">
    <text evidence="7">Catalyzes the reduction of the glycolytic intermediate dihydroxyacetone phosphate (DHAP) to sn-glycerol 3-phosphate (G3P), the key precursor for phospholipid synthesis.</text>
</comment>
<dbReference type="RefSeq" id="WP_021098291.1">
    <property type="nucleotide sequence ID" value="NZ_KE557322.1"/>
</dbReference>
<protein>
    <recommendedName>
        <fullName evidence="7">Glycerol-3-phosphate dehydrogenase [NAD(P)+]</fullName>
        <ecNumber evidence="7">1.1.1.94</ecNumber>
    </recommendedName>
    <alternativeName>
        <fullName evidence="7">NAD(P)(+)-dependent glycerol-3-phosphate dehydrogenase</fullName>
    </alternativeName>
    <alternativeName>
        <fullName evidence="7">NAD(P)H-dependent dihydroxyacetone-phosphate reductase</fullName>
    </alternativeName>
</protein>
<dbReference type="SUPFAM" id="SSF51735">
    <property type="entry name" value="NAD(P)-binding Rossmann-fold domains"/>
    <property type="match status" value="1"/>
</dbReference>
<evidence type="ECO:0000256" key="12">
    <source>
        <dbReference type="RuleBase" id="RU000439"/>
    </source>
</evidence>
<evidence type="ECO:0000256" key="5">
    <source>
        <dbReference type="ARBA" id="ARBA00023209"/>
    </source>
</evidence>
<dbReference type="InterPro" id="IPR013328">
    <property type="entry name" value="6PGD_dom2"/>
</dbReference>
<feature type="active site" description="Proton acceptor" evidence="7 8">
    <location>
        <position position="188"/>
    </location>
</feature>
<dbReference type="PRINTS" id="PR00077">
    <property type="entry name" value="GPDHDRGNASE"/>
</dbReference>
<keyword evidence="2 7" id="KW-0444">Lipid biosynthesis</keyword>
<keyword evidence="7" id="KW-0547">Nucleotide-binding</keyword>
<evidence type="ECO:0000256" key="7">
    <source>
        <dbReference type="HAMAP-Rule" id="MF_00394"/>
    </source>
</evidence>
<dbReference type="Pfam" id="PF01210">
    <property type="entry name" value="NAD_Gly3P_dh_N"/>
    <property type="match status" value="1"/>
</dbReference>
<dbReference type="EC" id="1.1.1.94" evidence="7"/>
<feature type="binding site" evidence="7">
    <location>
        <position position="252"/>
    </location>
    <ligand>
        <name>NADPH</name>
        <dbReference type="ChEBI" id="CHEBI:57783"/>
    </ligand>
</feature>
<dbReference type="PANTHER" id="PTHR11728:SF1">
    <property type="entry name" value="GLYCEROL-3-PHOSPHATE DEHYDROGENASE [NAD(+)] 2, CHLOROPLASTIC"/>
    <property type="match status" value="1"/>
</dbReference>
<dbReference type="PIRSF" id="PIRSF000114">
    <property type="entry name" value="Glycerol-3-P_dh"/>
    <property type="match status" value="1"/>
</dbReference>
<dbReference type="InterPro" id="IPR011128">
    <property type="entry name" value="G3P_DH_NAD-dep_N"/>
</dbReference>
<dbReference type="GO" id="GO:0141153">
    <property type="term" value="F:glycerol-3-phosphate dehydrogenase (NADP+) activity"/>
    <property type="evidence" value="ECO:0007669"/>
    <property type="project" value="RHEA"/>
</dbReference>
<feature type="domain" description="Glycerol-3-phosphate dehydrogenase NAD-dependent C-terminal" evidence="14">
    <location>
        <begin position="177"/>
        <end position="312"/>
    </location>
</feature>
<dbReference type="HAMAP" id="MF_00394">
    <property type="entry name" value="NAD_Glyc3P_dehydrog"/>
    <property type="match status" value="1"/>
</dbReference>
<evidence type="ECO:0000256" key="9">
    <source>
        <dbReference type="PIRSR" id="PIRSR000114-2"/>
    </source>
</evidence>
<dbReference type="InterPro" id="IPR006109">
    <property type="entry name" value="G3P_DH_NAD-dep_C"/>
</dbReference>
<feature type="binding site" evidence="7">
    <location>
        <position position="251"/>
    </location>
    <ligand>
        <name>sn-glycerol 3-phosphate</name>
        <dbReference type="ChEBI" id="CHEBI:57597"/>
    </ligand>
</feature>
<evidence type="ECO:0000256" key="3">
    <source>
        <dbReference type="ARBA" id="ARBA00023002"/>
    </source>
</evidence>
<keyword evidence="6 7" id="KW-1208">Phospholipid metabolism</keyword>
<sequence>MTRIAVAGAGAFGTALAVALSGSPPEDCRVTLWGRDRAGMARLAATRETARLPGLRLPPALTVTADPEALAADVVLLAVPAQALRGFLAEHRAHLAQAMPVACCKGIDLTTLEGPTRLMAAALPRSRPAILTGPAFAADIARGLPTALVLACADETLGTGLQRLLSTPVLRLYRTADVVGAELGGALKNVIAIACGACIGGGLGESARAALLTRGFAEMRRLAIALGAEETTLMGLSGLGDLVLTATSEGSRNYRLGLALGRGEGFDPGVTVEGAATARAALALGGRLGIAMPVTAAVAGLVEGRLTLPEALRVLLDRPLRAEI</sequence>
<feature type="binding site" evidence="9">
    <location>
        <position position="105"/>
    </location>
    <ligand>
        <name>substrate</name>
    </ligand>
</feature>
<dbReference type="PANTHER" id="PTHR11728">
    <property type="entry name" value="GLYCEROL-3-PHOSPHATE DEHYDROGENASE"/>
    <property type="match status" value="1"/>
</dbReference>
<feature type="binding site" evidence="7">
    <location>
        <position position="188"/>
    </location>
    <ligand>
        <name>sn-glycerol 3-phosphate</name>
        <dbReference type="ChEBI" id="CHEBI:57597"/>
    </ligand>
</feature>
<evidence type="ECO:0000256" key="2">
    <source>
        <dbReference type="ARBA" id="ARBA00022516"/>
    </source>
</evidence>
<comment type="catalytic activity">
    <reaction evidence="7">
        <text>sn-glycerol 3-phosphate + NAD(+) = dihydroxyacetone phosphate + NADH + H(+)</text>
        <dbReference type="Rhea" id="RHEA:11092"/>
        <dbReference type="ChEBI" id="CHEBI:15378"/>
        <dbReference type="ChEBI" id="CHEBI:57540"/>
        <dbReference type="ChEBI" id="CHEBI:57597"/>
        <dbReference type="ChEBI" id="CHEBI:57642"/>
        <dbReference type="ChEBI" id="CHEBI:57945"/>
        <dbReference type="EC" id="1.1.1.94"/>
    </reaction>
</comment>
<comment type="subcellular location">
    <subcellularLocation>
        <location evidence="7">Cytoplasm</location>
    </subcellularLocation>
</comment>
<dbReference type="GO" id="GO:0005829">
    <property type="term" value="C:cytosol"/>
    <property type="evidence" value="ECO:0007669"/>
    <property type="project" value="TreeGrafter"/>
</dbReference>
<feature type="binding site" evidence="7">
    <location>
        <position position="133"/>
    </location>
    <ligand>
        <name>sn-glycerol 3-phosphate</name>
        <dbReference type="ChEBI" id="CHEBI:57597"/>
    </ligand>
</feature>
<feature type="binding site" evidence="10">
    <location>
        <begin position="8"/>
        <end position="13"/>
    </location>
    <ligand>
        <name>NAD(+)</name>
        <dbReference type="ChEBI" id="CHEBI:57540"/>
    </ligand>
</feature>
<feature type="binding site" evidence="10">
    <location>
        <position position="252"/>
    </location>
    <ligand>
        <name>NAD(+)</name>
        <dbReference type="ChEBI" id="CHEBI:57540"/>
    </ligand>
</feature>
<evidence type="ECO:0000259" key="14">
    <source>
        <dbReference type="Pfam" id="PF07479"/>
    </source>
</evidence>
<evidence type="ECO:0000259" key="13">
    <source>
        <dbReference type="Pfam" id="PF01210"/>
    </source>
</evidence>
<dbReference type="GO" id="GO:0006650">
    <property type="term" value="P:glycerophospholipid metabolic process"/>
    <property type="evidence" value="ECO:0007669"/>
    <property type="project" value="UniProtKB-UniRule"/>
</dbReference>
<reference evidence="15 16" key="1">
    <citation type="journal article" date="2013" name="Stand. Genomic Sci.">
        <title>Genome sequence of the reddish-pigmented Rubellimicrobium thermophilum type strain (DSM 16684(T)), a member of the Roseobacter clade.</title>
        <authorList>
            <person name="Fiebig A."/>
            <person name="Riedel T."/>
            <person name="Gronow S."/>
            <person name="Petersen J."/>
            <person name="Klenk H.P."/>
            <person name="Goker M."/>
        </authorList>
    </citation>
    <scope>NUCLEOTIDE SEQUENCE [LARGE SCALE GENOMIC DNA]</scope>
    <source>
        <strain evidence="15 16">DSM 16684</strain>
    </source>
</reference>
<keyword evidence="7" id="KW-0963">Cytoplasm</keyword>
<accession>S9S2F2</accession>
<dbReference type="InterPro" id="IPR006168">
    <property type="entry name" value="G3P_DH_NAD-dep"/>
</dbReference>
<dbReference type="AlphaFoldDB" id="S9S2F2"/>
<dbReference type="Proteomes" id="UP000015346">
    <property type="component" value="Unassembled WGS sequence"/>
</dbReference>
<feature type="binding site" evidence="7">
    <location>
        <position position="252"/>
    </location>
    <ligand>
        <name>sn-glycerol 3-phosphate</name>
        <dbReference type="ChEBI" id="CHEBI:57597"/>
    </ligand>
</feature>
<evidence type="ECO:0000256" key="1">
    <source>
        <dbReference type="ARBA" id="ARBA00011009"/>
    </source>
</evidence>
<feature type="binding site" evidence="10">
    <location>
        <position position="137"/>
    </location>
    <ligand>
        <name>NAD(+)</name>
        <dbReference type="ChEBI" id="CHEBI:57540"/>
    </ligand>
</feature>
<comment type="caution">
    <text evidence="15">The sequence shown here is derived from an EMBL/GenBank/DDBJ whole genome shotgun (WGS) entry which is preliminary data.</text>
</comment>
<evidence type="ECO:0000256" key="10">
    <source>
        <dbReference type="PIRSR" id="PIRSR000114-3"/>
    </source>
</evidence>
<proteinExistence type="inferred from homology"/>
<keyword evidence="7" id="KW-0521">NADP</keyword>
<feature type="binding site" evidence="7">
    <location>
        <position position="105"/>
    </location>
    <ligand>
        <name>sn-glycerol 3-phosphate</name>
        <dbReference type="ChEBI" id="CHEBI:57597"/>
    </ligand>
</feature>
<dbReference type="GO" id="GO:0051287">
    <property type="term" value="F:NAD binding"/>
    <property type="evidence" value="ECO:0007669"/>
    <property type="project" value="InterPro"/>
</dbReference>
<dbReference type="STRING" id="1123069.ruthe_02209"/>
<comment type="catalytic activity">
    <reaction evidence="7 12">
        <text>sn-glycerol 3-phosphate + NADP(+) = dihydroxyacetone phosphate + NADPH + H(+)</text>
        <dbReference type="Rhea" id="RHEA:11096"/>
        <dbReference type="ChEBI" id="CHEBI:15378"/>
        <dbReference type="ChEBI" id="CHEBI:57597"/>
        <dbReference type="ChEBI" id="CHEBI:57642"/>
        <dbReference type="ChEBI" id="CHEBI:57783"/>
        <dbReference type="ChEBI" id="CHEBI:58349"/>
        <dbReference type="EC" id="1.1.1.94"/>
    </reaction>
</comment>
<dbReference type="Pfam" id="PF07479">
    <property type="entry name" value="NAD_Gly3P_dh_C"/>
    <property type="match status" value="1"/>
</dbReference>
<comment type="caution">
    <text evidence="7">Lacks conserved residue(s) required for the propagation of feature annotation.</text>
</comment>
<evidence type="ECO:0000256" key="6">
    <source>
        <dbReference type="ARBA" id="ARBA00023264"/>
    </source>
</evidence>
<dbReference type="GO" id="GO:0141152">
    <property type="term" value="F:glycerol-3-phosphate dehydrogenase (NAD+) activity"/>
    <property type="evidence" value="ECO:0007669"/>
    <property type="project" value="RHEA"/>
</dbReference>
<feature type="binding site" evidence="7">
    <location>
        <position position="273"/>
    </location>
    <ligand>
        <name>NADPH</name>
        <dbReference type="ChEBI" id="CHEBI:57783"/>
    </ligand>
</feature>
<dbReference type="SUPFAM" id="SSF48179">
    <property type="entry name" value="6-phosphogluconate dehydrogenase C-terminal domain-like"/>
    <property type="match status" value="1"/>
</dbReference>
<dbReference type="InterPro" id="IPR008927">
    <property type="entry name" value="6-PGluconate_DH-like_C_sf"/>
</dbReference>
<keyword evidence="7 10" id="KW-0520">NAD</keyword>
<dbReference type="GO" id="GO:0005975">
    <property type="term" value="P:carbohydrate metabolic process"/>
    <property type="evidence" value="ECO:0007669"/>
    <property type="project" value="InterPro"/>
</dbReference>
<dbReference type="OrthoDB" id="9812273at2"/>
<dbReference type="NCBIfam" id="NF000940">
    <property type="entry name" value="PRK00094.1-2"/>
    <property type="match status" value="1"/>
</dbReference>
<comment type="pathway">
    <text evidence="7">Membrane lipid metabolism; glycerophospholipid metabolism.</text>
</comment>
<name>S9S2F2_9RHOB</name>
<dbReference type="GO" id="GO:0046168">
    <property type="term" value="P:glycerol-3-phosphate catabolic process"/>
    <property type="evidence" value="ECO:0007669"/>
    <property type="project" value="InterPro"/>
</dbReference>
<dbReference type="NCBIfam" id="NF000942">
    <property type="entry name" value="PRK00094.1-4"/>
    <property type="match status" value="1"/>
</dbReference>
<keyword evidence="16" id="KW-1185">Reference proteome</keyword>
<dbReference type="UniPathway" id="UPA00940"/>
<dbReference type="HOGENOM" id="CLU_033449_0_2_5"/>
<keyword evidence="5 7" id="KW-0594">Phospholipid biosynthesis</keyword>
<evidence type="ECO:0000313" key="15">
    <source>
        <dbReference type="EMBL" id="EPX84405.1"/>
    </source>
</evidence>